<dbReference type="Pfam" id="PF01833">
    <property type="entry name" value="TIG"/>
    <property type="match status" value="2"/>
</dbReference>
<gene>
    <name evidence="5" type="ORF">PGLA1383_LOCUS57233</name>
</gene>
<dbReference type="CDD" id="cd00603">
    <property type="entry name" value="IPT_PCSR"/>
    <property type="match status" value="2"/>
</dbReference>
<keyword evidence="1" id="KW-0732">Signal</keyword>
<feature type="domain" description="IPT/TIG" evidence="4">
    <location>
        <begin position="380"/>
        <end position="474"/>
    </location>
</feature>
<evidence type="ECO:0000256" key="3">
    <source>
        <dbReference type="SAM" id="Phobius"/>
    </source>
</evidence>
<dbReference type="InterPro" id="IPR011990">
    <property type="entry name" value="TPR-like_helical_dom_sf"/>
</dbReference>
<comment type="caution">
    <text evidence="5">The sequence shown here is derived from an EMBL/GenBank/DDBJ whole genome shotgun (WGS) entry which is preliminary data.</text>
</comment>
<protein>
    <recommendedName>
        <fullName evidence="4">IPT/TIG domain-containing protein</fullName>
    </recommendedName>
</protein>
<keyword evidence="3" id="KW-0812">Transmembrane</keyword>
<dbReference type="PROSITE" id="PS51375">
    <property type="entry name" value="PPR"/>
    <property type="match status" value="1"/>
</dbReference>
<feature type="repeat" description="PPR" evidence="2">
    <location>
        <begin position="212"/>
        <end position="246"/>
    </location>
</feature>
<dbReference type="EMBL" id="CAJNNV010033214">
    <property type="protein sequence ID" value="CAE8642832.1"/>
    <property type="molecule type" value="Genomic_DNA"/>
</dbReference>
<name>A0A813HYL2_POLGL</name>
<organism evidence="5 6">
    <name type="scientific">Polarella glacialis</name>
    <name type="common">Dinoflagellate</name>
    <dbReference type="NCBI Taxonomy" id="89957"/>
    <lineage>
        <taxon>Eukaryota</taxon>
        <taxon>Sar</taxon>
        <taxon>Alveolata</taxon>
        <taxon>Dinophyceae</taxon>
        <taxon>Suessiales</taxon>
        <taxon>Suessiaceae</taxon>
        <taxon>Polarella</taxon>
    </lineage>
</organism>
<feature type="domain" description="IPT/TIG" evidence="4">
    <location>
        <begin position="620"/>
        <end position="710"/>
    </location>
</feature>
<evidence type="ECO:0000313" key="5">
    <source>
        <dbReference type="EMBL" id="CAE8642832.1"/>
    </source>
</evidence>
<dbReference type="PANTHER" id="PTHR46769">
    <property type="entry name" value="POLYCYSTIC KIDNEY AND HEPATIC DISEASE 1 (AUTOSOMAL RECESSIVE)-LIKE 1"/>
    <property type="match status" value="1"/>
</dbReference>
<keyword evidence="6" id="KW-1185">Reference proteome</keyword>
<dbReference type="Proteomes" id="UP000654075">
    <property type="component" value="Unassembled WGS sequence"/>
</dbReference>
<dbReference type="InterPro" id="IPR002909">
    <property type="entry name" value="IPT_dom"/>
</dbReference>
<dbReference type="SUPFAM" id="SSF81296">
    <property type="entry name" value="E set domains"/>
    <property type="match status" value="2"/>
</dbReference>
<evidence type="ECO:0000256" key="1">
    <source>
        <dbReference type="ARBA" id="ARBA00022729"/>
    </source>
</evidence>
<keyword evidence="3" id="KW-1133">Transmembrane helix</keyword>
<evidence type="ECO:0000313" key="6">
    <source>
        <dbReference type="Proteomes" id="UP000654075"/>
    </source>
</evidence>
<dbReference type="OrthoDB" id="447379at2759"/>
<dbReference type="Gene3D" id="1.25.40.10">
    <property type="entry name" value="Tetratricopeptide repeat domain"/>
    <property type="match status" value="2"/>
</dbReference>
<evidence type="ECO:0000259" key="4">
    <source>
        <dbReference type="SMART" id="SM00429"/>
    </source>
</evidence>
<proteinExistence type="predicted"/>
<feature type="transmembrane region" description="Helical" evidence="3">
    <location>
        <begin position="1400"/>
        <end position="1424"/>
    </location>
</feature>
<keyword evidence="3" id="KW-0472">Membrane</keyword>
<dbReference type="PANTHER" id="PTHR46769:SF1">
    <property type="entry name" value="FIBROCYSTIN"/>
    <property type="match status" value="1"/>
</dbReference>
<evidence type="ECO:0000256" key="2">
    <source>
        <dbReference type="PROSITE-ProRule" id="PRU00708"/>
    </source>
</evidence>
<dbReference type="InterPro" id="IPR013783">
    <property type="entry name" value="Ig-like_fold"/>
</dbReference>
<dbReference type="InterPro" id="IPR052387">
    <property type="entry name" value="Fibrocystin"/>
</dbReference>
<dbReference type="SMART" id="SM00429">
    <property type="entry name" value="IPT"/>
    <property type="match status" value="2"/>
</dbReference>
<dbReference type="InterPro" id="IPR014756">
    <property type="entry name" value="Ig_E-set"/>
</dbReference>
<sequence>MPAVPPPHGAKVESDTISHSAASSACEKSLGTRAELFSLTRLGAWLEKSVEGGQLSDLDGNALMPCIQQARESEDVVLVKARRGQWRATLLVLLNMAKLHIRRNVVTYSASASACKRSNEWEGALAAISAMAVDGISLDIVAFSAVVSAVAGSQGTAGWKRALEALQQMQRARVQPNTVVVTTAISACDSHGCWEVALGLLAGMFLCHAEPNAITHTAFISTCGSAGRWQLALQAFVDAMSKGVSVGTASCNAALSACEGGGSWGRWEQALVLFRDMRLRRLQQDLLSVNSAIAACGFGVLAAPRGKLIALLSVAADPVEASIEAFGRHDPAADPEGLLCGMWTPALIPDAITYGSAMLVLNEGGQAADAVMRSKDARWVSSLSPRSGSIAGGTYVVLVGSGFRHPGGHNPFGRQSVLIGQTPCTILEDLTTGEQIVCETPPASAAGPPQAVCVMLDDTGICAPSCSACKFQYAEEETPHFSWFSQRSLTSGSLLAFGASVPGSLRGAEARDRVLIDLGGYTCDASEAAAVNSADFLVEQRTLNCAVSPNLVGPRLTTLRLRSLPVGLGDPNCATYPCVQHGQMEHGYGFGILRNWLGQAQVAPAFFEPSSFNFYDLAIIPQIMAIGPSDSSGLFGGGTLLITGNTFDTDPSKTSVTVGGDDCAVTSASSREIRCELGPASANRSGCVEFDVFAGSLLPGIGSEKLVQYDATKTEVLSCSVRSLQSDSLSRSFSVAVGNKSSGNYWSEDPCQTSGEPLKASIASEEESRVAFCCELDGSSCDGAVYEPAPTEPPNAWLGYGSGATTTPVPVDLDGRCVGAVPWEVAHSQCTRRGLRLCKRAELNSGLCCGVTCSFISDAGVAAWTSEEVVSQDIRVSSDDGEAWTEDLWLRCKENCLFRSIVNETRDDNGTDFDALVEKSWETILVNTPPMQAPFVGGRGFRYAVYTNPSNFPLQHALGAANPAYPLSPLEEGVVHDVLRSGFRHVRSSPVPAVENGTAASSALPTYVAIPPMLDDTGHDHYAEVLWGYFVAPLTARYSFYLAADDEAELAISDEGLGGAMTLVARATAIDGLATPRYSPMAWHGAPCSAKSICRRVRHREREGADWLRVGLRIAADSSTMKPFPPELTNRKSFFELQRLTLAAVSTRETYGLDFYSVSAGSFQVNIASADLNGYVRSGTTQILSLSDTISNIGAAIAGLVDMFGEKVLSCDPETTVVRQGTLYRMLVTFPCLLRSDNRTRAEYMTITPSTDVTSVRGQSWVMNSTRLSTSSALVSGQFRLYFGGKWSNYISYKRYQDVAAELEALPGLEQAAQAQNGFEEGEVCSALAFALLLPPPLLLAAVTLTSGCPPDETNTSFFFVSLLPPAGVKTTPFFVTFLSDSPSPGQDSSWRLTPGRSSGGFALIFFFPGADGIATAIAFLTLLRLGRPTTSLQRASRRE</sequence>
<dbReference type="InterPro" id="IPR002885">
    <property type="entry name" value="PPR_rpt"/>
</dbReference>
<accession>A0A813HYL2</accession>
<dbReference type="Gene3D" id="2.60.40.10">
    <property type="entry name" value="Immunoglobulins"/>
    <property type="match status" value="2"/>
</dbReference>
<reference evidence="5" key="1">
    <citation type="submission" date="2021-02" db="EMBL/GenBank/DDBJ databases">
        <authorList>
            <person name="Dougan E. K."/>
            <person name="Rhodes N."/>
            <person name="Thang M."/>
            <person name="Chan C."/>
        </authorList>
    </citation>
    <scope>NUCLEOTIDE SEQUENCE</scope>
</reference>